<dbReference type="OrthoDB" id="5796941at2759"/>
<comment type="caution">
    <text evidence="1">The sequence shown here is derived from an EMBL/GenBank/DDBJ whole genome shotgun (WGS) entry which is preliminary data.</text>
</comment>
<dbReference type="EMBL" id="CAJFDH010000005">
    <property type="protein sequence ID" value="CAD5226396.1"/>
    <property type="molecule type" value="Genomic_DNA"/>
</dbReference>
<keyword evidence="2" id="KW-1185">Reference proteome</keyword>
<dbReference type="Proteomes" id="UP000614601">
    <property type="component" value="Unassembled WGS sequence"/>
</dbReference>
<dbReference type="Proteomes" id="UP000783686">
    <property type="component" value="Unassembled WGS sequence"/>
</dbReference>
<gene>
    <name evidence="1" type="ORF">BOKJ2_LOCUS12057</name>
</gene>
<protein>
    <submittedName>
        <fullName evidence="1">Uncharacterized protein</fullName>
    </submittedName>
</protein>
<evidence type="ECO:0000313" key="2">
    <source>
        <dbReference type="Proteomes" id="UP000614601"/>
    </source>
</evidence>
<dbReference type="EMBL" id="CAJFCW020000005">
    <property type="protein sequence ID" value="CAG9122116.1"/>
    <property type="molecule type" value="Genomic_DNA"/>
</dbReference>
<name>A0A811LGS9_9BILA</name>
<dbReference type="AlphaFoldDB" id="A0A811LGS9"/>
<proteinExistence type="predicted"/>
<organism evidence="1 2">
    <name type="scientific">Bursaphelenchus okinawaensis</name>
    <dbReference type="NCBI Taxonomy" id="465554"/>
    <lineage>
        <taxon>Eukaryota</taxon>
        <taxon>Metazoa</taxon>
        <taxon>Ecdysozoa</taxon>
        <taxon>Nematoda</taxon>
        <taxon>Chromadorea</taxon>
        <taxon>Rhabditida</taxon>
        <taxon>Tylenchina</taxon>
        <taxon>Tylenchomorpha</taxon>
        <taxon>Aphelenchoidea</taxon>
        <taxon>Aphelenchoididae</taxon>
        <taxon>Bursaphelenchus</taxon>
    </lineage>
</organism>
<sequence length="146" mass="16964">MSGIIFARTVALRPLQQVRFASRLEQRPDLSLFKEINQLARNGQWDAINNAPPRYKFFNREQSSYTAWNKLEPKTGLFDRFPEGCEVRNIVTLIGLVCFFKLLNIGYNTFVPQEYRWQLKRIQASVSHHLDDGRDGDRGNHGGENH</sequence>
<accession>A0A811LGS9</accession>
<reference evidence="1" key="1">
    <citation type="submission" date="2020-09" db="EMBL/GenBank/DDBJ databases">
        <authorList>
            <person name="Kikuchi T."/>
        </authorList>
    </citation>
    <scope>NUCLEOTIDE SEQUENCE</scope>
    <source>
        <strain evidence="1">SH1</strain>
    </source>
</reference>
<evidence type="ECO:0000313" key="1">
    <source>
        <dbReference type="EMBL" id="CAD5226396.1"/>
    </source>
</evidence>